<evidence type="ECO:0000256" key="1">
    <source>
        <dbReference type="SAM" id="MobiDB-lite"/>
    </source>
</evidence>
<proteinExistence type="predicted"/>
<evidence type="ECO:0000313" key="2">
    <source>
        <dbReference type="EMBL" id="MPC71254.1"/>
    </source>
</evidence>
<reference evidence="2 3" key="1">
    <citation type="submission" date="2019-05" db="EMBL/GenBank/DDBJ databases">
        <title>Another draft genome of Portunus trituberculatus and its Hox gene families provides insights of decapod evolution.</title>
        <authorList>
            <person name="Jeong J.-H."/>
            <person name="Song I."/>
            <person name="Kim S."/>
            <person name="Choi T."/>
            <person name="Kim D."/>
            <person name="Ryu S."/>
            <person name="Kim W."/>
        </authorList>
    </citation>
    <scope>NUCLEOTIDE SEQUENCE [LARGE SCALE GENOMIC DNA]</scope>
    <source>
        <tissue evidence="2">Muscle</tissue>
    </source>
</reference>
<dbReference type="Proteomes" id="UP000324222">
    <property type="component" value="Unassembled WGS sequence"/>
</dbReference>
<protein>
    <submittedName>
        <fullName evidence="2">Uncharacterized protein</fullName>
    </submittedName>
</protein>
<keyword evidence="3" id="KW-1185">Reference proteome</keyword>
<organism evidence="2 3">
    <name type="scientific">Portunus trituberculatus</name>
    <name type="common">Swimming crab</name>
    <name type="synonym">Neptunus trituberculatus</name>
    <dbReference type="NCBI Taxonomy" id="210409"/>
    <lineage>
        <taxon>Eukaryota</taxon>
        <taxon>Metazoa</taxon>
        <taxon>Ecdysozoa</taxon>
        <taxon>Arthropoda</taxon>
        <taxon>Crustacea</taxon>
        <taxon>Multicrustacea</taxon>
        <taxon>Malacostraca</taxon>
        <taxon>Eumalacostraca</taxon>
        <taxon>Eucarida</taxon>
        <taxon>Decapoda</taxon>
        <taxon>Pleocyemata</taxon>
        <taxon>Brachyura</taxon>
        <taxon>Eubrachyura</taxon>
        <taxon>Portunoidea</taxon>
        <taxon>Portunidae</taxon>
        <taxon>Portuninae</taxon>
        <taxon>Portunus</taxon>
    </lineage>
</organism>
<dbReference type="AlphaFoldDB" id="A0A5B7HRZ7"/>
<feature type="region of interest" description="Disordered" evidence="1">
    <location>
        <begin position="9"/>
        <end position="38"/>
    </location>
</feature>
<name>A0A5B7HRZ7_PORTR</name>
<evidence type="ECO:0000313" key="3">
    <source>
        <dbReference type="Proteomes" id="UP000324222"/>
    </source>
</evidence>
<gene>
    <name evidence="2" type="ORF">E2C01_065525</name>
</gene>
<dbReference type="EMBL" id="VSRR010032586">
    <property type="protein sequence ID" value="MPC71254.1"/>
    <property type="molecule type" value="Genomic_DNA"/>
</dbReference>
<accession>A0A5B7HRZ7</accession>
<comment type="caution">
    <text evidence="2">The sequence shown here is derived from an EMBL/GenBank/DDBJ whole genome shotgun (WGS) entry which is preliminary data.</text>
</comment>
<sequence length="184" mass="19505">MPLFATTVANPRAPLPCRQTGHDTSTTPGAYPQPTSPSLTPATTRIYGLQLPPNRSLTMAVELLILGVGLYLGVYLSQQLSAGLPLMPGPSAAVRGFLLWFRDLYGSLCGAAGDERGLTGEIPPDQMPADSLSIEQLVLEELVTDGKTHSNTNNKLKSPYSLAPPDKGAGLTVCYGHPEHSSQH</sequence>